<evidence type="ECO:0000313" key="3">
    <source>
        <dbReference type="Proteomes" id="UP000252081"/>
    </source>
</evidence>
<dbReference type="EMBL" id="QNQU01000001">
    <property type="protein sequence ID" value="RBQ12038.1"/>
    <property type="molecule type" value="Genomic_DNA"/>
</dbReference>
<proteinExistence type="predicted"/>
<dbReference type="OrthoDB" id="796951at2"/>
<reference evidence="2 3" key="1">
    <citation type="submission" date="2018-07" db="EMBL/GenBank/DDBJ databases">
        <title>A draft genome of a endophytic bacteria, a new species of Pedobacter.</title>
        <authorList>
            <person name="Zhang Z.D."/>
            <person name="Chen Z.J."/>
        </authorList>
    </citation>
    <scope>NUCLEOTIDE SEQUENCE [LARGE SCALE GENOMIC DNA]</scope>
    <source>
        <strain evidence="2 3">RS10</strain>
    </source>
</reference>
<keyword evidence="1" id="KW-0472">Membrane</keyword>
<dbReference type="Proteomes" id="UP000252081">
    <property type="component" value="Unassembled WGS sequence"/>
</dbReference>
<accession>A0A366LDT3</accession>
<dbReference type="RefSeq" id="WP_113947117.1">
    <property type="nucleotide sequence ID" value="NZ_QNQU01000001.1"/>
</dbReference>
<comment type="caution">
    <text evidence="2">The sequence shown here is derived from an EMBL/GenBank/DDBJ whole genome shotgun (WGS) entry which is preliminary data.</text>
</comment>
<keyword evidence="3" id="KW-1185">Reference proteome</keyword>
<gene>
    <name evidence="2" type="ORF">DRW42_01915</name>
</gene>
<organism evidence="2 3">
    <name type="scientific">Pedobacter miscanthi</name>
    <dbReference type="NCBI Taxonomy" id="2259170"/>
    <lineage>
        <taxon>Bacteria</taxon>
        <taxon>Pseudomonadati</taxon>
        <taxon>Bacteroidota</taxon>
        <taxon>Sphingobacteriia</taxon>
        <taxon>Sphingobacteriales</taxon>
        <taxon>Sphingobacteriaceae</taxon>
        <taxon>Pedobacter</taxon>
    </lineage>
</organism>
<evidence type="ECO:0000313" key="2">
    <source>
        <dbReference type="EMBL" id="RBQ12038.1"/>
    </source>
</evidence>
<keyword evidence="1" id="KW-0812">Transmembrane</keyword>
<keyword evidence="1" id="KW-1133">Transmembrane helix</keyword>
<dbReference type="AlphaFoldDB" id="A0A366LDT3"/>
<evidence type="ECO:0000256" key="1">
    <source>
        <dbReference type="SAM" id="Phobius"/>
    </source>
</evidence>
<feature type="transmembrane region" description="Helical" evidence="1">
    <location>
        <begin position="44"/>
        <end position="62"/>
    </location>
</feature>
<protein>
    <submittedName>
        <fullName evidence="2">Uncharacterized protein</fullName>
    </submittedName>
</protein>
<name>A0A366LDT3_9SPHI</name>
<sequence length="142" mass="16028">MFRKIRSDRASEKTVWADLKSELAPYIKKIYHSLTLVLSRFPRTIFVCMVIALIYSVLWSFSSDLRSGDGNIPVVSKKNDSVQNLQGSNHGLNSISKAAGDLRRTMTIRDKVDSVLNKKKLSRADSVFLEDALLELKSIQQP</sequence>